<proteinExistence type="predicted"/>
<sequence>MGKKAEYGQGHPIFLEYAEQIIQHKEYQGMPDLRYPDGRIQWEAPSNRKSGIFKDTNIKRRKWWEQKAISIGIDPSSNQWISKTAKLIHPTMRKPCKKCGRIMDLRYSYPTKNLIKRIRKLPYVDESFEIDSLEHILKLIKRLVLQYGDKVYDDLPKLLTCKAVKNIPRLGNDLDTWLNWIDSVYIPSEPSMLSPGAMANPPDRLDGFHSLNECCRSHADRGRWEKNLRSYTTDRRAFEYWVDGDWVAADKLMGLIRTNEQIKKETCLNDNHPGPCSADHIGPISLGFVHRPEFQLLCNSCNSAKNNRMTFSDVQHLINAENNGEEVASWYCKHIWDLRKHDVKNNENALRLSKILRDNRHTAMFILSELLKDNHYLFLSTFLGLQYAERSVSFSNIKIENHIITGQISEQPRDTKYTEEQKARRMRIGFEALKSYIEKENRNALLVINDKIIDKINEIKNILQDIPDEYKLLNEKISEQFNSEEVSDELLRDLVTHLPTKESEPANFKLARKYLQEIMEIVGDELSKMWEDERYVRQTFADLD</sequence>
<dbReference type="NCBIfam" id="TIGR02986">
    <property type="entry name" value="restrict_Alw26I"/>
    <property type="match status" value="1"/>
</dbReference>
<reference evidence="1" key="1">
    <citation type="journal article" date="2004" name="J. Mol. Biol.">
        <title>Engineering strand-specific DNA nicking enzymes from the type IIS restriction endonucleases BsaI, BsmBI, and BsmAI.</title>
        <authorList>
            <person name="Zhu Z."/>
            <person name="Samuelson J.C."/>
            <person name="Zhou J."/>
            <person name="Dore A."/>
            <person name="Xu S.Y."/>
        </authorList>
    </citation>
    <scope>NUCLEOTIDE SEQUENCE</scope>
    <source>
        <strain evidence="1">6-55</strain>
    </source>
</reference>
<dbReference type="AlphaFoldDB" id="Q6SPF4"/>
<gene>
    <name evidence="1" type="primary">bsaIR</name>
</gene>
<evidence type="ECO:0000313" key="1">
    <source>
        <dbReference type="EMBL" id="AAR96018.1"/>
    </source>
</evidence>
<accession>Q6SPF4</accession>
<dbReference type="SMR" id="Q6SPF4"/>
<dbReference type="REBASE" id="313">
    <property type="entry name" value="BsaI"/>
</dbReference>
<dbReference type="InterPro" id="IPR014328">
    <property type="entry name" value="Restrct_endonuc_II_Alw26I"/>
</dbReference>
<protein>
    <submittedName>
        <fullName evidence="1">BsaI</fullName>
    </submittedName>
</protein>
<name>Q6SPF4_GEOSE</name>
<organism evidence="1">
    <name type="scientific">Geobacillus stearothermophilus</name>
    <name type="common">Bacillus stearothermophilus</name>
    <dbReference type="NCBI Taxonomy" id="1422"/>
    <lineage>
        <taxon>Bacteria</taxon>
        <taxon>Bacillati</taxon>
        <taxon>Bacillota</taxon>
        <taxon>Bacilli</taxon>
        <taxon>Bacillales</taxon>
        <taxon>Anoxybacillaceae</taxon>
        <taxon>Geobacillus</taxon>
    </lineage>
</organism>
<dbReference type="Pfam" id="PF09665">
    <property type="entry name" value="RE_Alw26IDE"/>
    <property type="match status" value="1"/>
</dbReference>
<dbReference type="EMBL" id="AY453694">
    <property type="protein sequence ID" value="AAR96018.1"/>
    <property type="molecule type" value="Genomic_DNA"/>
</dbReference>